<dbReference type="InterPro" id="IPR003034">
    <property type="entry name" value="SAP_dom"/>
</dbReference>
<dbReference type="Proteomes" id="UP001197827">
    <property type="component" value="Unassembled WGS sequence"/>
</dbReference>
<evidence type="ECO:0000313" key="8">
    <source>
        <dbReference type="Proteomes" id="UP001197827"/>
    </source>
</evidence>
<evidence type="ECO:0000256" key="3">
    <source>
        <dbReference type="ARBA" id="ARBA00022989"/>
    </source>
</evidence>
<dbReference type="Pfam" id="PF02037">
    <property type="entry name" value="SAP"/>
    <property type="match status" value="1"/>
</dbReference>
<dbReference type="GO" id="GO:0016020">
    <property type="term" value="C:membrane"/>
    <property type="evidence" value="ECO:0007669"/>
    <property type="project" value="UniProtKB-SubCell"/>
</dbReference>
<feature type="transmembrane region" description="Helical" evidence="5">
    <location>
        <begin position="12"/>
        <end position="29"/>
    </location>
</feature>
<organism evidence="7 8">
    <name type="scientific">Faecalibacillus intestinalis</name>
    <dbReference type="NCBI Taxonomy" id="1982626"/>
    <lineage>
        <taxon>Bacteria</taxon>
        <taxon>Bacillati</taxon>
        <taxon>Bacillota</taxon>
        <taxon>Erysipelotrichia</taxon>
        <taxon>Erysipelotrichales</taxon>
        <taxon>Coprobacillaceae</taxon>
        <taxon>Faecalibacillus</taxon>
    </lineage>
</organism>
<evidence type="ECO:0000256" key="5">
    <source>
        <dbReference type="SAM" id="Phobius"/>
    </source>
</evidence>
<dbReference type="Gene3D" id="1.10.720.30">
    <property type="entry name" value="SAP domain"/>
    <property type="match status" value="1"/>
</dbReference>
<dbReference type="PROSITE" id="PS50800">
    <property type="entry name" value="SAP"/>
    <property type="match status" value="1"/>
</dbReference>
<dbReference type="AlphaFoldDB" id="A0AAW4VK54"/>
<dbReference type="InterPro" id="IPR007829">
    <property type="entry name" value="TM2"/>
</dbReference>
<keyword evidence="2 5" id="KW-0812">Transmembrane</keyword>
<reference evidence="7" key="1">
    <citation type="submission" date="2021-10" db="EMBL/GenBank/DDBJ databases">
        <title>Collection of gut derived symbiotic bacterial strains cultured from healthy donors.</title>
        <authorList>
            <person name="Lin H."/>
            <person name="Littmann E."/>
            <person name="Kohout C."/>
            <person name="Pamer E.G."/>
        </authorList>
    </citation>
    <scope>NUCLEOTIDE SEQUENCE</scope>
    <source>
        <strain evidence="7">DFI.5.2</strain>
    </source>
</reference>
<feature type="transmembrane region" description="Helical" evidence="5">
    <location>
        <begin position="35"/>
        <end position="54"/>
    </location>
</feature>
<gene>
    <name evidence="7" type="ORF">LJD74_08655</name>
</gene>
<dbReference type="SUPFAM" id="SSF68906">
    <property type="entry name" value="SAP domain"/>
    <property type="match status" value="1"/>
</dbReference>
<sequence>MDLSIKENRILMFFITLFTGSFGVHWFIQKNYKRGIFYLFTFGGFFVCWLYDICKSFFDIFDDKKFIKPKVVPPTQPIQHNIVNTIPNKTVSNYNEQKPIKQDYINLYRKVVFLRNYNGSPIRDNDKYPRYLFYDFKITNPSIFHKKLVTQGYLEPGSIDDTLKKLRIVDLKEILHSYKLPVSGNKDNLISRLKDNVPEETLKFLINDKSILVLTEKGKKLLKENQDLIDYHSYGLRWQIQLDEYIKVKKSLPFKGSFFDVAWGILDKRKLDNYYDKEFEALASTIYCMSELLGKEKKYKQSLQFLLAVFYLDTSGVFSLSCDREFIKFRDKEELEKMCNIIFTFAPGIIEQIIHYQKYFEPGMIDEVYTFYPLPLNYCSKQLFESMINELYFNDFFDKEKYFNILKNRFLKSI</sequence>
<feature type="domain" description="SAP" evidence="6">
    <location>
        <begin position="163"/>
        <end position="197"/>
    </location>
</feature>
<dbReference type="RefSeq" id="WP_118743988.1">
    <property type="nucleotide sequence ID" value="NZ_JAJDKQ010000016.1"/>
</dbReference>
<evidence type="ECO:0000256" key="2">
    <source>
        <dbReference type="ARBA" id="ARBA00022692"/>
    </source>
</evidence>
<keyword evidence="3 5" id="KW-1133">Transmembrane helix</keyword>
<keyword evidence="4 5" id="KW-0472">Membrane</keyword>
<dbReference type="Pfam" id="PF05154">
    <property type="entry name" value="TM2"/>
    <property type="match status" value="1"/>
</dbReference>
<accession>A0AAW4VK54</accession>
<dbReference type="InterPro" id="IPR036361">
    <property type="entry name" value="SAP_dom_sf"/>
</dbReference>
<proteinExistence type="predicted"/>
<comment type="subcellular location">
    <subcellularLocation>
        <location evidence="1">Membrane</location>
        <topology evidence="1">Multi-pass membrane protein</topology>
    </subcellularLocation>
</comment>
<dbReference type="SMART" id="SM00513">
    <property type="entry name" value="SAP"/>
    <property type="match status" value="1"/>
</dbReference>
<dbReference type="EMBL" id="JAJDKQ010000016">
    <property type="protein sequence ID" value="MCB8562063.1"/>
    <property type="molecule type" value="Genomic_DNA"/>
</dbReference>
<evidence type="ECO:0000256" key="4">
    <source>
        <dbReference type="ARBA" id="ARBA00023136"/>
    </source>
</evidence>
<name>A0AAW4VK54_9FIRM</name>
<evidence type="ECO:0000259" key="6">
    <source>
        <dbReference type="PROSITE" id="PS50800"/>
    </source>
</evidence>
<comment type="caution">
    <text evidence="7">The sequence shown here is derived from an EMBL/GenBank/DDBJ whole genome shotgun (WGS) entry which is preliminary data.</text>
</comment>
<evidence type="ECO:0000256" key="1">
    <source>
        <dbReference type="ARBA" id="ARBA00004141"/>
    </source>
</evidence>
<protein>
    <submittedName>
        <fullName evidence="7">NINE protein</fullName>
    </submittedName>
</protein>
<evidence type="ECO:0000313" key="7">
    <source>
        <dbReference type="EMBL" id="MCB8562063.1"/>
    </source>
</evidence>